<evidence type="ECO:0000313" key="2">
    <source>
        <dbReference type="EMBL" id="CAE6930488.1"/>
    </source>
</evidence>
<gene>
    <name evidence="2" type="ORF">SNAT2548_LOCUS822</name>
</gene>
<keyword evidence="3" id="KW-1185">Reference proteome</keyword>
<feature type="region of interest" description="Disordered" evidence="1">
    <location>
        <begin position="250"/>
        <end position="271"/>
    </location>
</feature>
<protein>
    <submittedName>
        <fullName evidence="2">Uncharacterized protein</fullName>
    </submittedName>
</protein>
<evidence type="ECO:0000313" key="3">
    <source>
        <dbReference type="Proteomes" id="UP000604046"/>
    </source>
</evidence>
<accession>A0A812GPC3</accession>
<reference evidence="2" key="1">
    <citation type="submission" date="2021-02" db="EMBL/GenBank/DDBJ databases">
        <authorList>
            <person name="Dougan E. K."/>
            <person name="Rhodes N."/>
            <person name="Thang M."/>
            <person name="Chan C."/>
        </authorList>
    </citation>
    <scope>NUCLEOTIDE SEQUENCE</scope>
</reference>
<dbReference type="Proteomes" id="UP000604046">
    <property type="component" value="Unassembled WGS sequence"/>
</dbReference>
<name>A0A812GPC3_9DINO</name>
<dbReference type="EMBL" id="CAJNDS010000040">
    <property type="protein sequence ID" value="CAE6930488.1"/>
    <property type="molecule type" value="Genomic_DNA"/>
</dbReference>
<dbReference type="AlphaFoldDB" id="A0A812GPC3"/>
<sequence>MGKKVITPKAKAAPKKTAAKSKANMSKLARAAKAKVEKNSPRPQKKGPKAEIDETDAQTSESTKGLGYPRGTISALITSLKYQAKAKKVTEDQRADCMKTLSDTEYQSGDLATQRSILNNLSKFGVQNCSWVHTLHKTTTNTEVEAERLRTNFLTRKAIFKLQGVEHKDLSEEEQAEVLEELLTAQEKLFGYERHVERHGKFRVLDRFLFKWSEGQTLDTATTSQTQSVSTATNLKKTGSARAVEMMKHGGSLTEGDGDGEPSTAKPSESFGLLKEKRRELESFRTRLSKTSEDLLFVLTQVRSLEDSSWAKKESELQKACTALDGFLQKIRSALAEKLPQDVADDYTTQIGDLAKVLEEATLHEKASKQVLKTARALLL</sequence>
<evidence type="ECO:0000256" key="1">
    <source>
        <dbReference type="SAM" id="MobiDB-lite"/>
    </source>
</evidence>
<organism evidence="2 3">
    <name type="scientific">Symbiodinium natans</name>
    <dbReference type="NCBI Taxonomy" id="878477"/>
    <lineage>
        <taxon>Eukaryota</taxon>
        <taxon>Sar</taxon>
        <taxon>Alveolata</taxon>
        <taxon>Dinophyceae</taxon>
        <taxon>Suessiales</taxon>
        <taxon>Symbiodiniaceae</taxon>
        <taxon>Symbiodinium</taxon>
    </lineage>
</organism>
<comment type="caution">
    <text evidence="2">The sequence shown here is derived from an EMBL/GenBank/DDBJ whole genome shotgun (WGS) entry which is preliminary data.</text>
</comment>
<proteinExistence type="predicted"/>
<feature type="region of interest" description="Disordered" evidence="1">
    <location>
        <begin position="1"/>
        <end position="68"/>
    </location>
</feature>